<dbReference type="RefSeq" id="WP_187577747.1">
    <property type="nucleotide sequence ID" value="NZ_CP060713.1"/>
</dbReference>
<dbReference type="CDD" id="cd07043">
    <property type="entry name" value="STAS_anti-anti-sigma_factors"/>
    <property type="match status" value="1"/>
</dbReference>
<dbReference type="InterPro" id="IPR036513">
    <property type="entry name" value="STAS_dom_sf"/>
</dbReference>
<dbReference type="InterPro" id="IPR058548">
    <property type="entry name" value="MlaB-like_STAS"/>
</dbReference>
<evidence type="ECO:0000313" key="3">
    <source>
        <dbReference type="EMBL" id="QNN51904.1"/>
    </source>
</evidence>
<dbReference type="InterPro" id="IPR002645">
    <property type="entry name" value="STAS_dom"/>
</dbReference>
<dbReference type="KEGG" id="nmes:H9L09_15420"/>
<feature type="region of interest" description="Disordered" evidence="1">
    <location>
        <begin position="1"/>
        <end position="24"/>
    </location>
</feature>
<dbReference type="Proteomes" id="UP000515947">
    <property type="component" value="Chromosome"/>
</dbReference>
<evidence type="ECO:0000256" key="1">
    <source>
        <dbReference type="SAM" id="MobiDB-lite"/>
    </source>
</evidence>
<gene>
    <name evidence="3" type="ORF">H9L09_15420</name>
</gene>
<feature type="compositionally biased region" description="Low complexity" evidence="1">
    <location>
        <begin position="10"/>
        <end position="20"/>
    </location>
</feature>
<keyword evidence="4" id="KW-1185">Reference proteome</keyword>
<accession>A0A7G9R8H9</accession>
<dbReference type="Pfam" id="PF13466">
    <property type="entry name" value="STAS_2"/>
    <property type="match status" value="1"/>
</dbReference>
<feature type="domain" description="STAS" evidence="2">
    <location>
        <begin position="48"/>
        <end position="141"/>
    </location>
</feature>
<dbReference type="SUPFAM" id="SSF52091">
    <property type="entry name" value="SpoIIaa-like"/>
    <property type="match status" value="1"/>
</dbReference>
<name>A0A7G9R8H9_9ACTN</name>
<dbReference type="AlphaFoldDB" id="A0A7G9R8H9"/>
<dbReference type="Gene3D" id="3.30.750.24">
    <property type="entry name" value="STAS domain"/>
    <property type="match status" value="1"/>
</dbReference>
<evidence type="ECO:0000313" key="4">
    <source>
        <dbReference type="Proteomes" id="UP000515947"/>
    </source>
</evidence>
<dbReference type="EMBL" id="CP060713">
    <property type="protein sequence ID" value="QNN51904.1"/>
    <property type="molecule type" value="Genomic_DNA"/>
</dbReference>
<reference evidence="3 4" key="1">
    <citation type="submission" date="2020-08" db="EMBL/GenBank/DDBJ databases">
        <title>Genome sequence of Nocardioides mesophilus KACC 16243T.</title>
        <authorList>
            <person name="Hyun D.-W."/>
            <person name="Bae J.-W."/>
        </authorList>
    </citation>
    <scope>NUCLEOTIDE SEQUENCE [LARGE SCALE GENOMIC DNA]</scope>
    <source>
        <strain evidence="3 4">KACC 16243</strain>
    </source>
</reference>
<proteinExistence type="predicted"/>
<sequence>MRDRLDHLTSPSSSGSQTSSAARLLRARGEVPVPLLRVSVDNSGPESVVRVSGEMDLSNSQLLHDAVPDESPVSRPDAIVDLTDLTFCDATGITALLAVRRRLEQGRRAVSVRGLQPPVVRLMRVAGVDGELDLDAPAVSA</sequence>
<protein>
    <submittedName>
        <fullName evidence="3">STAS domain-containing protein</fullName>
    </submittedName>
</protein>
<dbReference type="PROSITE" id="PS50801">
    <property type="entry name" value="STAS"/>
    <property type="match status" value="1"/>
</dbReference>
<organism evidence="3 4">
    <name type="scientific">Nocardioides mesophilus</name>
    <dbReference type="NCBI Taxonomy" id="433659"/>
    <lineage>
        <taxon>Bacteria</taxon>
        <taxon>Bacillati</taxon>
        <taxon>Actinomycetota</taxon>
        <taxon>Actinomycetes</taxon>
        <taxon>Propionibacteriales</taxon>
        <taxon>Nocardioidaceae</taxon>
        <taxon>Nocardioides</taxon>
    </lineage>
</organism>
<evidence type="ECO:0000259" key="2">
    <source>
        <dbReference type="PROSITE" id="PS50801"/>
    </source>
</evidence>